<dbReference type="Proteomes" id="UP000092730">
    <property type="component" value="Chromosome 1"/>
</dbReference>
<feature type="compositionally biased region" description="Basic and acidic residues" evidence="1">
    <location>
        <begin position="236"/>
        <end position="252"/>
    </location>
</feature>
<dbReference type="VEuPathDB" id="FungiDB:I302_00998"/>
<keyword evidence="4" id="KW-1185">Reference proteome</keyword>
<feature type="compositionally biased region" description="Basic and acidic residues" evidence="1">
    <location>
        <begin position="67"/>
        <end position="77"/>
    </location>
</feature>
<proteinExistence type="predicted"/>
<reference evidence="2" key="3">
    <citation type="submission" date="2014-01" db="EMBL/GenBank/DDBJ databases">
        <title>Evolution of pathogenesis and genome organization in the Tremellales.</title>
        <authorList>
            <person name="Cuomo C."/>
            <person name="Litvintseva A."/>
            <person name="Heitman J."/>
            <person name="Chen Y."/>
            <person name="Sun S."/>
            <person name="Springer D."/>
            <person name="Dromer F."/>
            <person name="Young S."/>
            <person name="Zeng Q."/>
            <person name="Chapman S."/>
            <person name="Gujja S."/>
            <person name="Saif S."/>
            <person name="Birren B."/>
        </authorList>
    </citation>
    <scope>NUCLEOTIDE SEQUENCE</scope>
    <source>
        <strain evidence="2">CBS 10118</strain>
    </source>
</reference>
<dbReference type="GeneID" id="30205397"/>
<organism evidence="2">
    <name type="scientific">Kwoniella bestiolae CBS 10118</name>
    <dbReference type="NCBI Taxonomy" id="1296100"/>
    <lineage>
        <taxon>Eukaryota</taxon>
        <taxon>Fungi</taxon>
        <taxon>Dikarya</taxon>
        <taxon>Basidiomycota</taxon>
        <taxon>Agaricomycotina</taxon>
        <taxon>Tremellomycetes</taxon>
        <taxon>Tremellales</taxon>
        <taxon>Cryptococcaceae</taxon>
        <taxon>Kwoniella</taxon>
    </lineage>
</organism>
<sequence>MTAETSSSTIDIDIHQASHEMQPTQQNEDVTSTGIPSERSPKGKPRSRRMSLNELVHSLSPPPSARQLDDIPEKHLPYLTPEERKKIDGVSRTIYDIQREQAACALESQVDLSTLHVNPFRSFEQLSPEEQERWRNVKERGGAGTTLLASDQTQGDLRFGKIKNAEGDEIYGVWRVPPRDDEINTQDQHETNEVIKRLEDFANSPPLVTFSSSTVTPGFFSRNGPDPPTYASRPPSPEERRDEEVYHPESSS</sequence>
<protein>
    <submittedName>
        <fullName evidence="2">Uncharacterized protein</fullName>
    </submittedName>
</protein>
<feature type="compositionally biased region" description="Polar residues" evidence="1">
    <location>
        <begin position="1"/>
        <end position="10"/>
    </location>
</feature>
<dbReference type="EMBL" id="CP144541">
    <property type="protein sequence ID" value="WVW80327.1"/>
    <property type="molecule type" value="Genomic_DNA"/>
</dbReference>
<reference evidence="3" key="4">
    <citation type="submission" date="2024-02" db="EMBL/GenBank/DDBJ databases">
        <title>Comparative genomics of Cryptococcus and Kwoniella reveals pathogenesis evolution and contrasting modes of karyotype evolution via chromosome fusion or intercentromeric recombination.</title>
        <authorList>
            <person name="Coelho M.A."/>
            <person name="David-Palma M."/>
            <person name="Shea T."/>
            <person name="Bowers K."/>
            <person name="McGinley-Smith S."/>
            <person name="Mohammad A.W."/>
            <person name="Gnirke A."/>
            <person name="Yurkov A.M."/>
            <person name="Nowrousian M."/>
            <person name="Sun S."/>
            <person name="Cuomo C.A."/>
            <person name="Heitman J."/>
        </authorList>
    </citation>
    <scope>NUCLEOTIDE SEQUENCE</scope>
    <source>
        <strain evidence="3">CBS 10118</strain>
    </source>
</reference>
<feature type="compositionally biased region" description="Polar residues" evidence="1">
    <location>
        <begin position="19"/>
        <end position="35"/>
    </location>
</feature>
<accession>A0A1B9GEJ6</accession>
<feature type="region of interest" description="Disordered" evidence="1">
    <location>
        <begin position="201"/>
        <end position="252"/>
    </location>
</feature>
<dbReference type="EMBL" id="KI894018">
    <property type="protein sequence ID" value="OCF29492.1"/>
    <property type="molecule type" value="Genomic_DNA"/>
</dbReference>
<reference evidence="3" key="2">
    <citation type="submission" date="2013-07" db="EMBL/GenBank/DDBJ databases">
        <authorList>
            <consortium name="The Broad Institute Genome Sequencing Platform"/>
            <person name="Cuomo C."/>
            <person name="Litvintseva A."/>
            <person name="Chen Y."/>
            <person name="Heitman J."/>
            <person name="Sun S."/>
            <person name="Springer D."/>
            <person name="Dromer F."/>
            <person name="Young S.K."/>
            <person name="Zeng Q."/>
            <person name="Gargeya S."/>
            <person name="Fitzgerald M."/>
            <person name="Abouelleil A."/>
            <person name="Alvarado L."/>
            <person name="Berlin A.M."/>
            <person name="Chapman S.B."/>
            <person name="Dewar J."/>
            <person name="Goldberg J."/>
            <person name="Griggs A."/>
            <person name="Gujja S."/>
            <person name="Hansen M."/>
            <person name="Howarth C."/>
            <person name="Imamovic A."/>
            <person name="Larimer J."/>
            <person name="McCowan C."/>
            <person name="Murphy C."/>
            <person name="Pearson M."/>
            <person name="Priest M."/>
            <person name="Roberts A."/>
            <person name="Saif S."/>
            <person name="Shea T."/>
            <person name="Sykes S."/>
            <person name="Wortman J."/>
            <person name="Nusbaum C."/>
            <person name="Birren B."/>
        </authorList>
    </citation>
    <scope>NUCLEOTIDE SEQUENCE</scope>
    <source>
        <strain evidence="3">CBS 10118</strain>
    </source>
</reference>
<evidence type="ECO:0000313" key="3">
    <source>
        <dbReference type="EMBL" id="WVW80327.1"/>
    </source>
</evidence>
<evidence type="ECO:0000313" key="2">
    <source>
        <dbReference type="EMBL" id="OCF29492.1"/>
    </source>
</evidence>
<dbReference type="RefSeq" id="XP_019050562.1">
    <property type="nucleotide sequence ID" value="XM_019187684.1"/>
</dbReference>
<gene>
    <name evidence="2" type="ORF">I302_00998</name>
    <name evidence="3" type="ORF">I302_102306</name>
</gene>
<evidence type="ECO:0000313" key="4">
    <source>
        <dbReference type="Proteomes" id="UP000092730"/>
    </source>
</evidence>
<dbReference type="KEGG" id="kbi:30205397"/>
<feature type="region of interest" description="Disordered" evidence="1">
    <location>
        <begin position="1"/>
        <end position="77"/>
    </location>
</feature>
<dbReference type="AlphaFoldDB" id="A0A1B9GEJ6"/>
<name>A0A1B9GEJ6_9TREE</name>
<dbReference type="OrthoDB" id="10537589at2759"/>
<reference evidence="2" key="1">
    <citation type="submission" date="2013-07" db="EMBL/GenBank/DDBJ databases">
        <title>The Genome Sequence of Cryptococcus bestiolae CBS10118.</title>
        <authorList>
            <consortium name="The Broad Institute Genome Sequencing Platform"/>
            <person name="Cuomo C."/>
            <person name="Litvintseva A."/>
            <person name="Chen Y."/>
            <person name="Heitman J."/>
            <person name="Sun S."/>
            <person name="Springer D."/>
            <person name="Dromer F."/>
            <person name="Young S.K."/>
            <person name="Zeng Q."/>
            <person name="Gargeya S."/>
            <person name="Fitzgerald M."/>
            <person name="Abouelleil A."/>
            <person name="Alvarado L."/>
            <person name="Berlin A.M."/>
            <person name="Chapman S.B."/>
            <person name="Dewar J."/>
            <person name="Goldberg J."/>
            <person name="Griggs A."/>
            <person name="Gujja S."/>
            <person name="Hansen M."/>
            <person name="Howarth C."/>
            <person name="Imamovic A."/>
            <person name="Larimer J."/>
            <person name="McCowan C."/>
            <person name="Murphy C."/>
            <person name="Pearson M."/>
            <person name="Priest M."/>
            <person name="Roberts A."/>
            <person name="Saif S."/>
            <person name="Shea T."/>
            <person name="Sykes S."/>
            <person name="Wortman J."/>
            <person name="Nusbaum C."/>
            <person name="Birren B."/>
        </authorList>
    </citation>
    <scope>NUCLEOTIDE SEQUENCE [LARGE SCALE GENOMIC DNA]</scope>
    <source>
        <strain evidence="2">CBS 10118</strain>
    </source>
</reference>
<evidence type="ECO:0000256" key="1">
    <source>
        <dbReference type="SAM" id="MobiDB-lite"/>
    </source>
</evidence>